<dbReference type="Proteomes" id="UP000295106">
    <property type="component" value="Unassembled WGS sequence"/>
</dbReference>
<dbReference type="PANTHER" id="PTHR33525:SF6">
    <property type="entry name" value="HDOD DOMAIN-CONTAINING PROTEIN"/>
    <property type="match status" value="1"/>
</dbReference>
<gene>
    <name evidence="2" type="ORF">EV684_1232</name>
</gene>
<proteinExistence type="predicted"/>
<dbReference type="AlphaFoldDB" id="A0A4R2ME25"/>
<dbReference type="PANTHER" id="PTHR33525">
    <property type="match status" value="1"/>
</dbReference>
<name>A0A4R2ME25_RUBGE</name>
<dbReference type="RefSeq" id="WP_132649699.1">
    <property type="nucleotide sequence ID" value="NZ_CP181386.1"/>
</dbReference>
<sequence length="299" mass="31608">MSWLARLFAPRRREAPRVAVLPSVPAAAPSSTPPASAAFSIPLACWLLGADQAAGPGPTPVEGAALERLDAVLAQPGLPEDLLPRAAALVPQLLAMLRQGDELPVSALAQRVARDAVLSAEVLKLAGSAYYRGRGEASDLQQSISLIGVQGLHTVIARVVLKPIYDHAPGPWSRAAAPRLWLHAEALAAECALHAEAVPVFDAYLTGLLHDSGWTAAMNLLDRSGVEFGVPSEAFAGALERRAYRLFGRAARRWAITPAFAELGADTLRYSLGTSPHPLAVVLREAMPAALERVRAETA</sequence>
<dbReference type="OrthoDB" id="8770724at2"/>
<evidence type="ECO:0000313" key="2">
    <source>
        <dbReference type="EMBL" id="TCO97162.1"/>
    </source>
</evidence>
<dbReference type="PROSITE" id="PS51833">
    <property type="entry name" value="HDOD"/>
    <property type="match status" value="1"/>
</dbReference>
<evidence type="ECO:0000313" key="3">
    <source>
        <dbReference type="Proteomes" id="UP000295106"/>
    </source>
</evidence>
<dbReference type="GeneID" id="99686394"/>
<accession>A0A4R2ME25</accession>
<dbReference type="Pfam" id="PF08668">
    <property type="entry name" value="HDOD"/>
    <property type="match status" value="1"/>
</dbReference>
<feature type="domain" description="HDOD" evidence="1">
    <location>
        <begin position="83"/>
        <end position="270"/>
    </location>
</feature>
<organism evidence="2 3">
    <name type="scientific">Rubrivivax gelatinosus</name>
    <name type="common">Rhodocyclus gelatinosus</name>
    <name type="synonym">Rhodopseudomonas gelatinosa</name>
    <dbReference type="NCBI Taxonomy" id="28068"/>
    <lineage>
        <taxon>Bacteria</taxon>
        <taxon>Pseudomonadati</taxon>
        <taxon>Pseudomonadota</taxon>
        <taxon>Betaproteobacteria</taxon>
        <taxon>Burkholderiales</taxon>
        <taxon>Sphaerotilaceae</taxon>
        <taxon>Rubrivivax</taxon>
    </lineage>
</organism>
<comment type="caution">
    <text evidence="2">The sequence shown here is derived from an EMBL/GenBank/DDBJ whole genome shotgun (WGS) entry which is preliminary data.</text>
</comment>
<reference evidence="2 3" key="1">
    <citation type="submission" date="2019-03" db="EMBL/GenBank/DDBJ databases">
        <title>Genomic Encyclopedia of Type Strains, Phase IV (KMG-IV): sequencing the most valuable type-strain genomes for metagenomic binning, comparative biology and taxonomic classification.</title>
        <authorList>
            <person name="Goeker M."/>
        </authorList>
    </citation>
    <scope>NUCLEOTIDE SEQUENCE [LARGE SCALE GENOMIC DNA]</scope>
    <source>
        <strain evidence="2 3">DSM 1709</strain>
    </source>
</reference>
<dbReference type="Gene3D" id="1.10.3210.10">
    <property type="entry name" value="Hypothetical protein af1432"/>
    <property type="match status" value="1"/>
</dbReference>
<protein>
    <submittedName>
        <fullName evidence="2">HDOD domain-containing protein</fullName>
    </submittedName>
</protein>
<dbReference type="InterPro" id="IPR013976">
    <property type="entry name" value="HDOD"/>
</dbReference>
<dbReference type="SUPFAM" id="SSF109604">
    <property type="entry name" value="HD-domain/PDEase-like"/>
    <property type="match status" value="1"/>
</dbReference>
<dbReference type="EMBL" id="SLXD01000023">
    <property type="protein sequence ID" value="TCO97162.1"/>
    <property type="molecule type" value="Genomic_DNA"/>
</dbReference>
<evidence type="ECO:0000259" key="1">
    <source>
        <dbReference type="PROSITE" id="PS51833"/>
    </source>
</evidence>
<dbReference type="InterPro" id="IPR052340">
    <property type="entry name" value="RNase_Y/CdgJ"/>
</dbReference>